<dbReference type="InterPro" id="IPR013373">
    <property type="entry name" value="Flagellin/pilin_N_arc"/>
</dbReference>
<keyword evidence="1" id="KW-1133">Transmembrane helix</keyword>
<evidence type="ECO:0000259" key="2">
    <source>
        <dbReference type="Pfam" id="PF07790"/>
    </source>
</evidence>
<evidence type="ECO:0000256" key="1">
    <source>
        <dbReference type="SAM" id="Phobius"/>
    </source>
</evidence>
<dbReference type="Proteomes" id="UP000460194">
    <property type="component" value="Unassembled WGS sequence"/>
</dbReference>
<protein>
    <submittedName>
        <fullName evidence="3">Type IV pilin</fullName>
    </submittedName>
</protein>
<dbReference type="AlphaFoldDB" id="A0A6B1I9E5"/>
<dbReference type="Pfam" id="PF07790">
    <property type="entry name" value="Pilin_N"/>
    <property type="match status" value="1"/>
</dbReference>
<evidence type="ECO:0000313" key="6">
    <source>
        <dbReference type="Proteomes" id="UP000460194"/>
    </source>
</evidence>
<evidence type="ECO:0000313" key="3">
    <source>
        <dbReference type="EMBL" id="MYL15767.1"/>
    </source>
</evidence>
<reference evidence="5 6" key="1">
    <citation type="submission" date="2019-11" db="EMBL/GenBank/DDBJ databases">
        <title>Genome sequences of 17 halophilic strains isolated from different environments.</title>
        <authorList>
            <person name="Furrow R.E."/>
        </authorList>
    </citation>
    <scope>NUCLEOTIDE SEQUENCE [LARGE SCALE GENOMIC DNA]</scope>
    <source>
        <strain evidence="4 5">22502_06_Cabo</strain>
        <strain evidence="3 6">22517_05_Cabo</strain>
    </source>
</reference>
<organism evidence="3 6">
    <name type="scientific">Halorubrum distributum</name>
    <dbReference type="NCBI Taxonomy" id="29283"/>
    <lineage>
        <taxon>Archaea</taxon>
        <taxon>Methanobacteriati</taxon>
        <taxon>Methanobacteriota</taxon>
        <taxon>Stenosarchaea group</taxon>
        <taxon>Halobacteria</taxon>
        <taxon>Halobacteriales</taxon>
        <taxon>Haloferacaceae</taxon>
        <taxon>Halorubrum</taxon>
        <taxon>Halorubrum distributum group</taxon>
    </lineage>
</organism>
<dbReference type="EMBL" id="WMEO01000004">
    <property type="protein sequence ID" value="MYL15767.1"/>
    <property type="molecule type" value="Genomic_DNA"/>
</dbReference>
<name>A0A6B1I9E5_9EURY</name>
<dbReference type="InterPro" id="IPR012859">
    <property type="entry name" value="Pilin_N_archaeal"/>
</dbReference>
<feature type="domain" description="Archaeal Type IV pilin N-terminal" evidence="2">
    <location>
        <begin position="8"/>
        <end position="91"/>
    </location>
</feature>
<evidence type="ECO:0000313" key="4">
    <source>
        <dbReference type="EMBL" id="MYL67248.1"/>
    </source>
</evidence>
<keyword evidence="1" id="KW-0472">Membrane</keyword>
<dbReference type="NCBIfam" id="TIGR02537">
    <property type="entry name" value="arch_flag_Nterm"/>
    <property type="match status" value="1"/>
</dbReference>
<dbReference type="Proteomes" id="UP000452321">
    <property type="component" value="Unassembled WGS sequence"/>
</dbReference>
<dbReference type="EMBL" id="WMFC01000006">
    <property type="protein sequence ID" value="MYL67248.1"/>
    <property type="molecule type" value="Genomic_DNA"/>
</dbReference>
<feature type="transmembrane region" description="Helical" evidence="1">
    <location>
        <begin position="12"/>
        <end position="38"/>
    </location>
</feature>
<proteinExistence type="predicted"/>
<dbReference type="RefSeq" id="WP_159358267.1">
    <property type="nucleotide sequence ID" value="NZ_WMEO01000004.1"/>
</dbReference>
<accession>A0A6B1I9E5</accession>
<evidence type="ECO:0000313" key="5">
    <source>
        <dbReference type="Proteomes" id="UP000452321"/>
    </source>
</evidence>
<comment type="caution">
    <text evidence="3">The sequence shown here is derived from an EMBL/GenBank/DDBJ whole genome shotgun (WGS) entry which is preliminary data.</text>
</comment>
<gene>
    <name evidence="4" type="ORF">GLW30_05835</name>
    <name evidence="3" type="ORF">GLW36_03775</name>
</gene>
<sequence length="197" mass="21230">MDEWGSERAVSPVVGVVLLVAITVVLAGVIGVFALGVVDDLGEKPTFAALGLTFEEEPASAPQYDEFRWDLELTNNGGETVDADEIVVYLDHGDQRVTGTLDRSLRPSETVELTVVHNNQGGDTIPEGLDCSDVNVACRLAGDTGNYPDEDRIRLQMVHEPSGSILYREQIGTSGEYGIFNGDPSDIDITDETLTFA</sequence>
<keyword evidence="1" id="KW-0812">Transmembrane</keyword>